<comment type="caution">
    <text evidence="1">The sequence shown here is derived from an EMBL/GenBank/DDBJ whole genome shotgun (WGS) entry which is preliminary data.</text>
</comment>
<dbReference type="AlphaFoldDB" id="A0A4R5W8P9"/>
<dbReference type="EMBL" id="JAUFSA010000001">
    <property type="protein sequence ID" value="MDP7734528.1"/>
    <property type="molecule type" value="Genomic_DNA"/>
</dbReference>
<name>A0A4R5W8P9_9MYCO</name>
<reference evidence="1" key="1">
    <citation type="submission" date="2023-06" db="EMBL/GenBank/DDBJ databases">
        <title>Identification of two novel mycobacterium reveal diversities and complexities of Mycobacterium gordonae clade.</title>
        <authorList>
            <person name="Matsumoto Y."/>
            <person name="Nakamura S."/>
            <person name="Motooka D."/>
            <person name="Fukushima K."/>
        </authorList>
    </citation>
    <scope>NUCLEOTIDE SEQUENCE</scope>
    <source>
        <strain evidence="1">TY812</strain>
    </source>
</reference>
<organism evidence="1 2">
    <name type="scientific">Mycobacterium paragordonae</name>
    <dbReference type="NCBI Taxonomy" id="1389713"/>
    <lineage>
        <taxon>Bacteria</taxon>
        <taxon>Bacillati</taxon>
        <taxon>Actinomycetota</taxon>
        <taxon>Actinomycetes</taxon>
        <taxon>Mycobacteriales</taxon>
        <taxon>Mycobacteriaceae</taxon>
        <taxon>Mycobacterium</taxon>
    </lineage>
</organism>
<proteinExistence type="predicted"/>
<dbReference type="Proteomes" id="UP001229081">
    <property type="component" value="Unassembled WGS sequence"/>
</dbReference>
<evidence type="ECO:0000313" key="2">
    <source>
        <dbReference type="Proteomes" id="UP001229081"/>
    </source>
</evidence>
<protein>
    <submittedName>
        <fullName evidence="1">Uncharacterized protein</fullName>
    </submittedName>
</protein>
<evidence type="ECO:0000313" key="1">
    <source>
        <dbReference type="EMBL" id="MDP7734528.1"/>
    </source>
</evidence>
<gene>
    <name evidence="1" type="ORF">QXL92_07200</name>
</gene>
<accession>A0A4R5W8P9</accession>
<sequence length="63" mass="7073">MTELVGGFFPSLLVQDLLDGIKDVTCAIRSFYVCLTLIFSNFSNNLSKLNLRFLIGLLDVFNL</sequence>
<dbReference type="RefSeq" id="WP_133438187.1">
    <property type="nucleotide sequence ID" value="NZ_JAUFSA010000001.1"/>
</dbReference>